<dbReference type="VEuPathDB" id="FungiDB:RhiirA1_399652"/>
<dbReference type="Gene3D" id="3.40.960.10">
    <property type="entry name" value="VSR Endonuclease"/>
    <property type="match status" value="1"/>
</dbReference>
<name>A0A2I1H4P1_9GLOM</name>
<reference evidence="1 2" key="1">
    <citation type="submission" date="2015-10" db="EMBL/GenBank/DDBJ databases">
        <title>Genome analyses suggest a sexual origin of heterokaryosis in a supposedly ancient asexual fungus.</title>
        <authorList>
            <person name="Ropars J."/>
            <person name="Sedzielewska K."/>
            <person name="Noel J."/>
            <person name="Charron P."/>
            <person name="Farinelli L."/>
            <person name="Marton T."/>
            <person name="Kruger M."/>
            <person name="Pelin A."/>
            <person name="Brachmann A."/>
            <person name="Corradi N."/>
        </authorList>
    </citation>
    <scope>NUCLEOTIDE SEQUENCE [LARGE SCALE GENOMIC DNA]</scope>
    <source>
        <strain evidence="1 2">A4</strain>
    </source>
</reference>
<dbReference type="AlphaFoldDB" id="A0A2I1H4P1"/>
<protein>
    <recommendedName>
        <fullName evidence="3">Uvr/rep helicase</fullName>
    </recommendedName>
</protein>
<keyword evidence="2" id="KW-1185">Reference proteome</keyword>
<dbReference type="EMBL" id="LLXI01001475">
    <property type="protein sequence ID" value="PKY53853.1"/>
    <property type="molecule type" value="Genomic_DNA"/>
</dbReference>
<evidence type="ECO:0008006" key="3">
    <source>
        <dbReference type="Google" id="ProtNLM"/>
    </source>
</evidence>
<dbReference type="Proteomes" id="UP000234323">
    <property type="component" value="Unassembled WGS sequence"/>
</dbReference>
<accession>A0A2I1H4P1</accession>
<organism evidence="1 2">
    <name type="scientific">Rhizophagus irregularis</name>
    <dbReference type="NCBI Taxonomy" id="588596"/>
    <lineage>
        <taxon>Eukaryota</taxon>
        <taxon>Fungi</taxon>
        <taxon>Fungi incertae sedis</taxon>
        <taxon>Mucoromycota</taxon>
        <taxon>Glomeromycotina</taxon>
        <taxon>Glomeromycetes</taxon>
        <taxon>Glomerales</taxon>
        <taxon>Glomeraceae</taxon>
        <taxon>Rhizophagus</taxon>
    </lineage>
</organism>
<dbReference type="VEuPathDB" id="FungiDB:FUN_014311"/>
<dbReference type="VEuPathDB" id="FungiDB:RhiirFUN_001903"/>
<evidence type="ECO:0000313" key="2">
    <source>
        <dbReference type="Proteomes" id="UP000234323"/>
    </source>
</evidence>
<evidence type="ECO:0000313" key="1">
    <source>
        <dbReference type="EMBL" id="PKY53853.1"/>
    </source>
</evidence>
<comment type="caution">
    <text evidence="1">The sequence shown here is derived from an EMBL/GenBank/DDBJ whole genome shotgun (WGS) entry which is preliminary data.</text>
</comment>
<gene>
    <name evidence="1" type="ORF">RhiirA4_426338</name>
</gene>
<proteinExistence type="predicted"/>
<sequence>MENQKRATDPIWSPSIHKIRKVIVIKNEPVLYYLEGDEFTPSRGFVQEELMLIVNPEKVMYPLQSILSVHIVYASNNETNQAEEYARRRDGQCLGRTGRINGHGIYLWSCENGAHQWEYPLKYIMKKFEWCSLCHHTSERNCRYIFEDLLGKKFPSRRPNFLDGMQLDGYNEELQLAFEFHGKQHYSLNSMFHRRGQIDLDEQRIRDQKKQDTCKEQGICLIEVPYTADLFPYIKHTLIEKGFLSNSSS</sequence>